<dbReference type="Proteomes" id="UP000263486">
    <property type="component" value="Unassembled WGS sequence"/>
</dbReference>
<reference evidence="1 2" key="1">
    <citation type="submission" date="2018-08" db="EMBL/GenBank/DDBJ databases">
        <title>Draft genome sequence of Psychrilyobacter sp. strain SD5 isolated from Black Sea water.</title>
        <authorList>
            <person name="Yadav S."/>
            <person name="Villanueva L."/>
            <person name="Damste J.S.S."/>
        </authorList>
    </citation>
    <scope>NUCLEOTIDE SEQUENCE [LARGE SCALE GENOMIC DNA]</scope>
    <source>
        <strain evidence="1 2">SD5</strain>
    </source>
</reference>
<organism evidence="1 2">
    <name type="scientific">Psychrilyobacter piezotolerans</name>
    <dbReference type="NCBI Taxonomy" id="2293438"/>
    <lineage>
        <taxon>Bacteria</taxon>
        <taxon>Fusobacteriati</taxon>
        <taxon>Fusobacteriota</taxon>
        <taxon>Fusobacteriia</taxon>
        <taxon>Fusobacteriales</taxon>
        <taxon>Fusobacteriaceae</taxon>
        <taxon>Psychrilyobacter</taxon>
    </lineage>
</organism>
<name>A0ABX9KM42_9FUSO</name>
<proteinExistence type="predicted"/>
<sequence>MSDKRIIDSDELLRLIKNNSRKNEGEEGELDYDIFIGFADGTYEGIEVDTSYHILVRNEFLFISQIKEFLEIWEGGNLENEEENATWFISDYFSDGNIYELEDVDRVFKEYIVEGDEFIVVGSHDELFKTMIENPGKSLVVEWSR</sequence>
<comment type="caution">
    <text evidence="1">The sequence shown here is derived from an EMBL/GenBank/DDBJ whole genome shotgun (WGS) entry which is preliminary data.</text>
</comment>
<protein>
    <submittedName>
        <fullName evidence="1">Uncharacterized protein</fullName>
    </submittedName>
</protein>
<dbReference type="EMBL" id="QUAJ01000001">
    <property type="protein sequence ID" value="REI43183.1"/>
    <property type="molecule type" value="Genomic_DNA"/>
</dbReference>
<evidence type="ECO:0000313" key="2">
    <source>
        <dbReference type="Proteomes" id="UP000263486"/>
    </source>
</evidence>
<evidence type="ECO:0000313" key="1">
    <source>
        <dbReference type="EMBL" id="REI43183.1"/>
    </source>
</evidence>
<dbReference type="RefSeq" id="WP_114640903.1">
    <property type="nucleotide sequence ID" value="NZ_JAACIO010000001.1"/>
</dbReference>
<gene>
    <name evidence="1" type="ORF">DYH56_00585</name>
</gene>
<keyword evidence="2" id="KW-1185">Reference proteome</keyword>
<accession>A0ABX9KM42</accession>